<dbReference type="EMBL" id="JAYKLX010000016">
    <property type="protein sequence ID" value="MEB3348387.1"/>
    <property type="molecule type" value="Genomic_DNA"/>
</dbReference>
<organism evidence="2 3">
    <name type="scientific">Aquimarina gracilis</name>
    <dbReference type="NCBI Taxonomy" id="874422"/>
    <lineage>
        <taxon>Bacteria</taxon>
        <taxon>Pseudomonadati</taxon>
        <taxon>Bacteroidota</taxon>
        <taxon>Flavobacteriia</taxon>
        <taxon>Flavobacteriales</taxon>
        <taxon>Flavobacteriaceae</taxon>
        <taxon>Aquimarina</taxon>
    </lineage>
</organism>
<keyword evidence="1" id="KW-0732">Signal</keyword>
<sequence>MKNYTLLFFMFVSTLATAQNIDFEDVGKAKPIKVSGEVSASGVYYNSNQNSDREPFTYFLRGNLNVSIYGFAIPASYSFTNQGENLDYALPFNFNRISLHPKYKWITGHIGNVAMTFSPYTLNGHQFTGGGVEVTPPGAFKIANSWIEN</sequence>
<dbReference type="RefSeq" id="WP_324182410.1">
    <property type="nucleotide sequence ID" value="NZ_BAABAW010000010.1"/>
</dbReference>
<gene>
    <name evidence="2" type="ORF">U6A24_23150</name>
</gene>
<reference evidence="2 3" key="1">
    <citation type="journal article" date="2013" name="Int. J. Syst. Evol. Microbiol.">
        <title>Aquimarina gracilis sp. nov., isolated from the gut microflora of a mussel, Mytilus coruscus, and emended description of Aquimarina spongiae.</title>
        <authorList>
            <person name="Park S.C."/>
            <person name="Choe H.N."/>
            <person name="Baik K.S."/>
            <person name="Seong C.N."/>
        </authorList>
    </citation>
    <scope>NUCLEOTIDE SEQUENCE [LARGE SCALE GENOMIC DNA]</scope>
    <source>
        <strain evidence="2 3">PSC32</strain>
    </source>
</reference>
<protein>
    <recommendedName>
        <fullName evidence="4">Outer membrane protein with beta-barrel domain</fullName>
    </recommendedName>
</protein>
<dbReference type="Proteomes" id="UP001327027">
    <property type="component" value="Unassembled WGS sequence"/>
</dbReference>
<feature type="signal peptide" evidence="1">
    <location>
        <begin position="1"/>
        <end position="18"/>
    </location>
</feature>
<keyword evidence="3" id="KW-1185">Reference proteome</keyword>
<name>A0ABU6A2I2_9FLAO</name>
<accession>A0ABU6A2I2</accession>
<feature type="chain" id="PRO_5046708675" description="Outer membrane protein with beta-barrel domain" evidence="1">
    <location>
        <begin position="19"/>
        <end position="149"/>
    </location>
</feature>
<evidence type="ECO:0000313" key="2">
    <source>
        <dbReference type="EMBL" id="MEB3348387.1"/>
    </source>
</evidence>
<comment type="caution">
    <text evidence="2">The sequence shown here is derived from an EMBL/GenBank/DDBJ whole genome shotgun (WGS) entry which is preliminary data.</text>
</comment>
<evidence type="ECO:0008006" key="4">
    <source>
        <dbReference type="Google" id="ProtNLM"/>
    </source>
</evidence>
<proteinExistence type="predicted"/>
<evidence type="ECO:0000313" key="3">
    <source>
        <dbReference type="Proteomes" id="UP001327027"/>
    </source>
</evidence>
<evidence type="ECO:0000256" key="1">
    <source>
        <dbReference type="SAM" id="SignalP"/>
    </source>
</evidence>